<feature type="domain" description="Reverse transcriptase" evidence="1">
    <location>
        <begin position="1"/>
        <end position="286"/>
    </location>
</feature>
<keyword evidence="2" id="KW-0695">RNA-directed DNA polymerase</keyword>
<reference evidence="2" key="1">
    <citation type="journal article" date="2021" name="Proc. Natl. Acad. Sci. U.S.A.">
        <title>A Catalog of Tens of Thousands of Viruses from Human Metagenomes Reveals Hidden Associations with Chronic Diseases.</title>
        <authorList>
            <person name="Tisza M.J."/>
            <person name="Buck C.B."/>
        </authorList>
    </citation>
    <scope>NUCLEOTIDE SEQUENCE</scope>
    <source>
        <strain evidence="2">CtiX384</strain>
    </source>
</reference>
<dbReference type="SUPFAM" id="SSF56672">
    <property type="entry name" value="DNA/RNA polymerases"/>
    <property type="match status" value="1"/>
</dbReference>
<evidence type="ECO:0000313" key="2">
    <source>
        <dbReference type="EMBL" id="DAF60519.1"/>
    </source>
</evidence>
<sequence length="509" mass="59820">MKRDGYIIEEIIDQQNLEDSFDEVIRGKLRKEILVEGKWLIKHREKFLQSVREEILSGHISLMPVHRPPTEDEAKNGGYYTKIIKEAGKIRHIQVFCMAARIKVNAVMRVVDRHLQKRYIRTTSASIKNRGMHDLKIYIENDMKLYPDIRYWYKFDIRKFYDTVHQDFAMYALEKTFKDKKFLGIMEQFVRLLPDGLGMSMGLRASQGVCNLLLSVYLDHYLKDRYGIKHFYRYCDDGLIGASSKLFLWECRGLVNEQIDYIQQEIKPNERVFPIDEGLDFLGYVTYPDGYSRLRKRVKKNYARKLHRIKSRKRRTEIIGSLWGMAKHARCWHLLETLLYPKELNKLKKKRMKDFGKPKSSPMTVNGKKSFRGSKISGRELDHKPFIVVDFESNVIPAIEEKRYKDEVDATLAKGGDTSLVKKPREKYVVSIIFQNQLRKLWTGDRENWEELEARKKDGELPFFCSITSDYSGAFPKYAFCSATAFGHQIPSDEELKALFNNLNIKIDE</sequence>
<dbReference type="InterPro" id="IPR000477">
    <property type="entry name" value="RT_dom"/>
</dbReference>
<protein>
    <submittedName>
        <fullName evidence="2">Group II intron reverse transcriptase/maturase</fullName>
    </submittedName>
</protein>
<keyword evidence="2" id="KW-0548">Nucleotidyltransferase</keyword>
<organism evidence="2">
    <name type="scientific">Myoviridae sp. ctiX384</name>
    <dbReference type="NCBI Taxonomy" id="2827702"/>
    <lineage>
        <taxon>Viruses</taxon>
        <taxon>Duplodnaviria</taxon>
        <taxon>Heunggongvirae</taxon>
        <taxon>Uroviricota</taxon>
        <taxon>Caudoviricetes</taxon>
    </lineage>
</organism>
<dbReference type="GO" id="GO:0003964">
    <property type="term" value="F:RNA-directed DNA polymerase activity"/>
    <property type="evidence" value="ECO:0007669"/>
    <property type="project" value="UniProtKB-KW"/>
</dbReference>
<dbReference type="InterPro" id="IPR043502">
    <property type="entry name" value="DNA/RNA_pol_sf"/>
</dbReference>
<keyword evidence="2" id="KW-0808">Transferase</keyword>
<proteinExistence type="predicted"/>
<name>A0A8S5TC06_9CAUD</name>
<accession>A0A8S5TC06</accession>
<dbReference type="PROSITE" id="PS50878">
    <property type="entry name" value="RT_POL"/>
    <property type="match status" value="1"/>
</dbReference>
<dbReference type="EMBL" id="BK032790">
    <property type="protein sequence ID" value="DAF60519.1"/>
    <property type="molecule type" value="Genomic_DNA"/>
</dbReference>
<evidence type="ECO:0000259" key="1">
    <source>
        <dbReference type="PROSITE" id="PS50878"/>
    </source>
</evidence>
<dbReference type="Pfam" id="PF00078">
    <property type="entry name" value="RVT_1"/>
    <property type="match status" value="1"/>
</dbReference>